<proteinExistence type="predicted"/>
<dbReference type="EMBL" id="JANPWB010000009">
    <property type="protein sequence ID" value="KAJ1157259.1"/>
    <property type="molecule type" value="Genomic_DNA"/>
</dbReference>
<feature type="compositionally biased region" description="Low complexity" evidence="1">
    <location>
        <begin position="7"/>
        <end position="19"/>
    </location>
</feature>
<evidence type="ECO:0000313" key="2">
    <source>
        <dbReference type="EMBL" id="KAJ1157259.1"/>
    </source>
</evidence>
<evidence type="ECO:0000256" key="1">
    <source>
        <dbReference type="SAM" id="MobiDB-lite"/>
    </source>
</evidence>
<evidence type="ECO:0000313" key="3">
    <source>
        <dbReference type="Proteomes" id="UP001066276"/>
    </source>
</evidence>
<accession>A0AAV7RWT2</accession>
<protein>
    <submittedName>
        <fullName evidence="2">Uncharacterized protein</fullName>
    </submittedName>
</protein>
<organism evidence="2 3">
    <name type="scientific">Pleurodeles waltl</name>
    <name type="common">Iberian ribbed newt</name>
    <dbReference type="NCBI Taxonomy" id="8319"/>
    <lineage>
        <taxon>Eukaryota</taxon>
        <taxon>Metazoa</taxon>
        <taxon>Chordata</taxon>
        <taxon>Craniata</taxon>
        <taxon>Vertebrata</taxon>
        <taxon>Euteleostomi</taxon>
        <taxon>Amphibia</taxon>
        <taxon>Batrachia</taxon>
        <taxon>Caudata</taxon>
        <taxon>Salamandroidea</taxon>
        <taxon>Salamandridae</taxon>
        <taxon>Pleurodelinae</taxon>
        <taxon>Pleurodeles</taxon>
    </lineage>
</organism>
<gene>
    <name evidence="2" type="ORF">NDU88_009974</name>
</gene>
<dbReference type="AlphaFoldDB" id="A0AAV7RWT2"/>
<reference evidence="2" key="1">
    <citation type="journal article" date="2022" name="bioRxiv">
        <title>Sequencing and chromosome-scale assembly of the giantPleurodeles waltlgenome.</title>
        <authorList>
            <person name="Brown T."/>
            <person name="Elewa A."/>
            <person name="Iarovenko S."/>
            <person name="Subramanian E."/>
            <person name="Araus A.J."/>
            <person name="Petzold A."/>
            <person name="Susuki M."/>
            <person name="Suzuki K.-i.T."/>
            <person name="Hayashi T."/>
            <person name="Toyoda A."/>
            <person name="Oliveira C."/>
            <person name="Osipova E."/>
            <person name="Leigh N.D."/>
            <person name="Simon A."/>
            <person name="Yun M.H."/>
        </authorList>
    </citation>
    <scope>NUCLEOTIDE SEQUENCE</scope>
    <source>
        <strain evidence="2">20211129_DDA</strain>
        <tissue evidence="2">Liver</tissue>
    </source>
</reference>
<feature type="region of interest" description="Disordered" evidence="1">
    <location>
        <begin position="1"/>
        <end position="29"/>
    </location>
</feature>
<keyword evidence="3" id="KW-1185">Reference proteome</keyword>
<comment type="caution">
    <text evidence="2">The sequence shown here is derived from an EMBL/GenBank/DDBJ whole genome shotgun (WGS) entry which is preliminary data.</text>
</comment>
<sequence length="171" mass="17814">MPGYAAPLSSPPLLGRLGSTGDGPPLTAATASWGTQTSTMCLPHTAWPALRPSEDLLPQASLAPAGGSRGTPAAQACLIGLLSVCAADQPPFCPPAGTDLFCAGRFRVNRQQWWVVVRSMEAPHRSASWGLLTPPPARASVAENHFGSDRSSVTLQPPSLEVGTAPTQFYL</sequence>
<name>A0AAV7RWT2_PLEWA</name>
<dbReference type="Proteomes" id="UP001066276">
    <property type="component" value="Chromosome 5"/>
</dbReference>